<feature type="transmembrane region" description="Helical" evidence="1">
    <location>
        <begin position="194"/>
        <end position="216"/>
    </location>
</feature>
<feature type="transmembrane region" description="Helical" evidence="1">
    <location>
        <begin position="70"/>
        <end position="89"/>
    </location>
</feature>
<protein>
    <submittedName>
        <fullName evidence="2">ABC transporter permease</fullName>
    </submittedName>
</protein>
<feature type="transmembrane region" description="Helical" evidence="1">
    <location>
        <begin position="236"/>
        <end position="257"/>
    </location>
</feature>
<sequence>MTIFRYEWKQHLKYILGWTAAMSLCIFVMTPVYYSFLDFAGMDNPLLETLGQSDFFKSVGVSMQMLSQPLGMYSFLTSFFCIAAGIFGLHFGISIHTKECSEGTAEYLFTKPFPRRTIFGAKAAVVCCGSLILGAAYILASFLTLRLFQSGFSLREFFLISLSLELLTLFCAAAGILIGVVFTKNRSPLLSSGIVVFVTYCMTSFSRVTGVRAISYLSPYSYFSASNIAETGFYEWDYFICCIVFMIVFFVAAYQWFLRKDISFKS</sequence>
<gene>
    <name evidence="2" type="ORF">H9981_00410</name>
</gene>
<evidence type="ECO:0000313" key="2">
    <source>
        <dbReference type="EMBL" id="HIX47479.1"/>
    </source>
</evidence>
<organism evidence="2 3">
    <name type="scientific">Candidatus Mediterraneibacter caccavium</name>
    <dbReference type="NCBI Taxonomy" id="2838661"/>
    <lineage>
        <taxon>Bacteria</taxon>
        <taxon>Bacillati</taxon>
        <taxon>Bacillota</taxon>
        <taxon>Clostridia</taxon>
        <taxon>Lachnospirales</taxon>
        <taxon>Lachnospiraceae</taxon>
        <taxon>Mediterraneibacter</taxon>
    </lineage>
</organism>
<feature type="transmembrane region" description="Helical" evidence="1">
    <location>
        <begin position="123"/>
        <end position="145"/>
    </location>
</feature>
<keyword evidence="1" id="KW-0812">Transmembrane</keyword>
<dbReference type="AlphaFoldDB" id="A0A9D1VV99"/>
<dbReference type="Pfam" id="PF12679">
    <property type="entry name" value="ABC2_membrane_2"/>
    <property type="match status" value="1"/>
</dbReference>
<feature type="transmembrane region" description="Helical" evidence="1">
    <location>
        <begin position="12"/>
        <end position="36"/>
    </location>
</feature>
<evidence type="ECO:0000256" key="1">
    <source>
        <dbReference type="SAM" id="Phobius"/>
    </source>
</evidence>
<dbReference type="GO" id="GO:0005886">
    <property type="term" value="C:plasma membrane"/>
    <property type="evidence" value="ECO:0007669"/>
    <property type="project" value="UniProtKB-SubCell"/>
</dbReference>
<name>A0A9D1VV99_9FIRM</name>
<reference evidence="2" key="2">
    <citation type="submission" date="2021-04" db="EMBL/GenBank/DDBJ databases">
        <authorList>
            <person name="Gilroy R."/>
        </authorList>
    </citation>
    <scope>NUCLEOTIDE SEQUENCE</scope>
    <source>
        <strain evidence="2">ChiSjej5B23-15282</strain>
    </source>
</reference>
<proteinExistence type="predicted"/>
<feature type="transmembrane region" description="Helical" evidence="1">
    <location>
        <begin position="157"/>
        <end position="182"/>
    </location>
</feature>
<keyword evidence="1" id="KW-1133">Transmembrane helix</keyword>
<dbReference type="Proteomes" id="UP000824243">
    <property type="component" value="Unassembled WGS sequence"/>
</dbReference>
<dbReference type="GO" id="GO:0140359">
    <property type="term" value="F:ABC-type transporter activity"/>
    <property type="evidence" value="ECO:0007669"/>
    <property type="project" value="InterPro"/>
</dbReference>
<reference evidence="2" key="1">
    <citation type="journal article" date="2021" name="PeerJ">
        <title>Extensive microbial diversity within the chicken gut microbiome revealed by metagenomics and culture.</title>
        <authorList>
            <person name="Gilroy R."/>
            <person name="Ravi A."/>
            <person name="Getino M."/>
            <person name="Pursley I."/>
            <person name="Horton D.L."/>
            <person name="Alikhan N.F."/>
            <person name="Baker D."/>
            <person name="Gharbi K."/>
            <person name="Hall N."/>
            <person name="Watson M."/>
            <person name="Adriaenssens E.M."/>
            <person name="Foster-Nyarko E."/>
            <person name="Jarju S."/>
            <person name="Secka A."/>
            <person name="Antonio M."/>
            <person name="Oren A."/>
            <person name="Chaudhuri R.R."/>
            <person name="La Ragione R."/>
            <person name="Hildebrand F."/>
            <person name="Pallen M.J."/>
        </authorList>
    </citation>
    <scope>NUCLEOTIDE SEQUENCE</scope>
    <source>
        <strain evidence="2">ChiSjej5B23-15282</strain>
    </source>
</reference>
<keyword evidence="1" id="KW-0472">Membrane</keyword>
<dbReference type="EMBL" id="DXFA01000007">
    <property type="protein sequence ID" value="HIX47479.1"/>
    <property type="molecule type" value="Genomic_DNA"/>
</dbReference>
<accession>A0A9D1VV99</accession>
<comment type="caution">
    <text evidence="2">The sequence shown here is derived from an EMBL/GenBank/DDBJ whole genome shotgun (WGS) entry which is preliminary data.</text>
</comment>
<evidence type="ECO:0000313" key="3">
    <source>
        <dbReference type="Proteomes" id="UP000824243"/>
    </source>
</evidence>